<keyword evidence="2" id="KW-1185">Reference proteome</keyword>
<organism evidence="1 2">
    <name type="scientific">Fusarium pseudocircinatum</name>
    <dbReference type="NCBI Taxonomy" id="56676"/>
    <lineage>
        <taxon>Eukaryota</taxon>
        <taxon>Fungi</taxon>
        <taxon>Dikarya</taxon>
        <taxon>Ascomycota</taxon>
        <taxon>Pezizomycotina</taxon>
        <taxon>Sordariomycetes</taxon>
        <taxon>Hypocreomycetidae</taxon>
        <taxon>Hypocreales</taxon>
        <taxon>Nectriaceae</taxon>
        <taxon>Fusarium</taxon>
        <taxon>Fusarium fujikuroi species complex</taxon>
    </lineage>
</organism>
<evidence type="ECO:0000313" key="1">
    <source>
        <dbReference type="EMBL" id="KAF5570999.1"/>
    </source>
</evidence>
<sequence length="241" mass="27461">MSSIDDVRWAFERLDSFSKTLDEAKQTRYNMGDFDYSVAQRGRLDELYERSEGVYELLGAGADNDISDWHNLPAYVAQGYLFSLQKELRDLLPADHPKAKYFICEAEVLRYIAMWETTLLRSFLGWAVVEAHKPSSAVHSLLQIHSSDDAARYLKPKPKGDMKVVLVRVTDLPKLVDHWDQRVISGLGEEEMVEVCGTQKANLRRYVAKGLFVLAWKAPGDFEDTWMDGQGFAIPDVPELI</sequence>
<evidence type="ECO:0000313" key="2">
    <source>
        <dbReference type="Proteomes" id="UP000546213"/>
    </source>
</evidence>
<gene>
    <name evidence="1" type="ORF">FPCIR_14437</name>
</gene>
<dbReference type="AlphaFoldDB" id="A0A8H5NMG5"/>
<proteinExistence type="predicted"/>
<dbReference type="Proteomes" id="UP000546213">
    <property type="component" value="Unassembled WGS sequence"/>
</dbReference>
<reference evidence="1 2" key="1">
    <citation type="submission" date="2020-05" db="EMBL/GenBank/DDBJ databases">
        <title>Identification and distribution of gene clusters putatively required for synthesis of sphingolipid metabolism inhibitors in phylogenetically diverse species of the filamentous fungus Fusarium.</title>
        <authorList>
            <person name="Kim H.-S."/>
            <person name="Busman M."/>
            <person name="Brown D.W."/>
            <person name="Divon H."/>
            <person name="Uhlig S."/>
            <person name="Proctor R.H."/>
        </authorList>
    </citation>
    <scope>NUCLEOTIDE SEQUENCE [LARGE SCALE GENOMIC DNA]</scope>
    <source>
        <strain evidence="1 2">NRRL 36939</strain>
    </source>
</reference>
<name>A0A8H5NMG5_9HYPO</name>
<dbReference type="EMBL" id="JAAOAS010000983">
    <property type="protein sequence ID" value="KAF5570999.1"/>
    <property type="molecule type" value="Genomic_DNA"/>
</dbReference>
<accession>A0A8H5NMG5</accession>
<dbReference type="OrthoDB" id="5063603at2759"/>
<comment type="caution">
    <text evidence="1">The sequence shown here is derived from an EMBL/GenBank/DDBJ whole genome shotgun (WGS) entry which is preliminary data.</text>
</comment>
<protein>
    <submittedName>
        <fullName evidence="1">Uncharacterized protein</fullName>
    </submittedName>
</protein>